<name>A0A1V9Z8B1_ACHHY</name>
<feature type="transmembrane region" description="Helical" evidence="7">
    <location>
        <begin position="165"/>
        <end position="183"/>
    </location>
</feature>
<evidence type="ECO:0000256" key="4">
    <source>
        <dbReference type="ARBA" id="ARBA00022692"/>
    </source>
</evidence>
<feature type="transmembrane region" description="Helical" evidence="7">
    <location>
        <begin position="49"/>
        <end position="66"/>
    </location>
</feature>
<dbReference type="Pfam" id="PF06027">
    <property type="entry name" value="SLC35F"/>
    <property type="match status" value="1"/>
</dbReference>
<dbReference type="PANTHER" id="PTHR14233">
    <property type="entry name" value="DUF914-RELATED"/>
    <property type="match status" value="1"/>
</dbReference>
<keyword evidence="3" id="KW-0813">Transport</keyword>
<feature type="transmembrane region" description="Helical" evidence="7">
    <location>
        <begin position="232"/>
        <end position="250"/>
    </location>
</feature>
<gene>
    <name evidence="8" type="ORF">ACHHYP_01561</name>
</gene>
<dbReference type="PANTHER" id="PTHR14233:SF4">
    <property type="entry name" value="SOLUTE CARRIER FAMILY 35 MEMBER F2"/>
    <property type="match status" value="1"/>
</dbReference>
<proteinExistence type="inferred from homology"/>
<dbReference type="STRING" id="1202772.A0A1V9Z8B1"/>
<evidence type="ECO:0000256" key="6">
    <source>
        <dbReference type="ARBA" id="ARBA00023136"/>
    </source>
</evidence>
<evidence type="ECO:0000256" key="3">
    <source>
        <dbReference type="ARBA" id="ARBA00022448"/>
    </source>
</evidence>
<dbReference type="SUPFAM" id="SSF103481">
    <property type="entry name" value="Multidrug resistance efflux transporter EmrE"/>
    <property type="match status" value="1"/>
</dbReference>
<keyword evidence="5 7" id="KW-1133">Transmembrane helix</keyword>
<protein>
    <submittedName>
        <fullName evidence="8">Drug/Metabolite Transporter (DMT) Superfamily</fullName>
    </submittedName>
</protein>
<evidence type="ECO:0000256" key="2">
    <source>
        <dbReference type="ARBA" id="ARBA00007863"/>
    </source>
</evidence>
<sequence length="357" mass="40315">MVWWNSAQVRRQAINAAYGQLISLLLVVTSIFTRYLGDAGASLPTFQTLFLYGGLTVTFLVYHVAYKRPSVNLPWWYWILFALVDVEGNYCVVLAFRGLSNFAVMGLVVHMTIPFVTFFSFLLLRKKYFVSHIIGCVLAIAGCTLIFLATTESGDYPDQVKSNCYALLGALGYAVSNLMNEYAVKRGGVDANIECLGKIGIWGLIISIIQFYCLEYDDYKAVEWTGAKIGYTFGYVLAMYVFYSVVSVFLRVTEALMFNLSMLTSDLYAALFIRWLFGNIVPTLYWPAWALEVVGIVLYSLREPIQLRRDDLNWWLNRALAAIGLCRTTAYVESPVVEPMANERPETPTKEAYISHA</sequence>
<dbReference type="GO" id="GO:0016020">
    <property type="term" value="C:membrane"/>
    <property type="evidence" value="ECO:0007669"/>
    <property type="project" value="UniProtKB-SubCell"/>
</dbReference>
<comment type="subcellular location">
    <subcellularLocation>
        <location evidence="1">Membrane</location>
        <topology evidence="1">Multi-pass membrane protein</topology>
    </subcellularLocation>
</comment>
<dbReference type="GO" id="GO:0022857">
    <property type="term" value="F:transmembrane transporter activity"/>
    <property type="evidence" value="ECO:0007669"/>
    <property type="project" value="InterPro"/>
</dbReference>
<comment type="caution">
    <text evidence="8">The sequence shown here is derived from an EMBL/GenBank/DDBJ whole genome shotgun (WGS) entry which is preliminary data.</text>
</comment>
<feature type="transmembrane region" description="Helical" evidence="7">
    <location>
        <begin position="195"/>
        <end position="212"/>
    </location>
</feature>
<organism evidence="8 9">
    <name type="scientific">Achlya hypogyna</name>
    <name type="common">Oomycete</name>
    <name type="synonym">Protoachlya hypogyna</name>
    <dbReference type="NCBI Taxonomy" id="1202772"/>
    <lineage>
        <taxon>Eukaryota</taxon>
        <taxon>Sar</taxon>
        <taxon>Stramenopiles</taxon>
        <taxon>Oomycota</taxon>
        <taxon>Saprolegniomycetes</taxon>
        <taxon>Saprolegniales</taxon>
        <taxon>Achlyaceae</taxon>
        <taxon>Achlya</taxon>
    </lineage>
</organism>
<evidence type="ECO:0000256" key="7">
    <source>
        <dbReference type="SAM" id="Phobius"/>
    </source>
</evidence>
<dbReference type="EMBL" id="JNBR01000367">
    <property type="protein sequence ID" value="OQR94245.1"/>
    <property type="molecule type" value="Genomic_DNA"/>
</dbReference>
<accession>A0A1V9Z8B1</accession>
<reference evidence="8 9" key="1">
    <citation type="journal article" date="2014" name="Genome Biol. Evol.">
        <title>The secreted proteins of Achlya hypogyna and Thraustotheca clavata identify the ancestral oomycete secretome and reveal gene acquisitions by horizontal gene transfer.</title>
        <authorList>
            <person name="Misner I."/>
            <person name="Blouin N."/>
            <person name="Leonard G."/>
            <person name="Richards T.A."/>
            <person name="Lane C.E."/>
        </authorList>
    </citation>
    <scope>NUCLEOTIDE SEQUENCE [LARGE SCALE GENOMIC DNA]</scope>
    <source>
        <strain evidence="8 9">ATCC 48635</strain>
    </source>
</reference>
<feature type="transmembrane region" description="Helical" evidence="7">
    <location>
        <begin position="102"/>
        <end position="124"/>
    </location>
</feature>
<evidence type="ECO:0000313" key="9">
    <source>
        <dbReference type="Proteomes" id="UP000243579"/>
    </source>
</evidence>
<feature type="transmembrane region" description="Helical" evidence="7">
    <location>
        <begin position="257"/>
        <end position="277"/>
    </location>
</feature>
<dbReference type="InterPro" id="IPR052221">
    <property type="entry name" value="SLC35F_Transporter"/>
</dbReference>
<keyword evidence="4 7" id="KW-0812">Transmembrane</keyword>
<evidence type="ECO:0000256" key="1">
    <source>
        <dbReference type="ARBA" id="ARBA00004141"/>
    </source>
</evidence>
<keyword evidence="6 7" id="KW-0472">Membrane</keyword>
<evidence type="ECO:0000256" key="5">
    <source>
        <dbReference type="ARBA" id="ARBA00022989"/>
    </source>
</evidence>
<keyword evidence="9" id="KW-1185">Reference proteome</keyword>
<evidence type="ECO:0000313" key="8">
    <source>
        <dbReference type="EMBL" id="OQR94245.1"/>
    </source>
</evidence>
<dbReference type="Proteomes" id="UP000243579">
    <property type="component" value="Unassembled WGS sequence"/>
</dbReference>
<feature type="transmembrane region" description="Helical" evidence="7">
    <location>
        <begin position="16"/>
        <end position="37"/>
    </location>
</feature>
<dbReference type="AlphaFoldDB" id="A0A1V9Z8B1"/>
<feature type="transmembrane region" description="Helical" evidence="7">
    <location>
        <begin position="283"/>
        <end position="301"/>
    </location>
</feature>
<feature type="transmembrane region" description="Helical" evidence="7">
    <location>
        <begin position="75"/>
        <end position="96"/>
    </location>
</feature>
<dbReference type="InterPro" id="IPR009262">
    <property type="entry name" value="SLC35_F1/F2/F6"/>
</dbReference>
<comment type="similarity">
    <text evidence="2">Belongs to the SLC35F solute transporter family.</text>
</comment>
<dbReference type="InterPro" id="IPR037185">
    <property type="entry name" value="EmrE-like"/>
</dbReference>
<dbReference type="OrthoDB" id="429955at2759"/>
<feature type="transmembrane region" description="Helical" evidence="7">
    <location>
        <begin position="129"/>
        <end position="150"/>
    </location>
</feature>